<organism evidence="1 2">
    <name type="scientific">Eubacterium limosum</name>
    <dbReference type="NCBI Taxonomy" id="1736"/>
    <lineage>
        <taxon>Bacteria</taxon>
        <taxon>Bacillati</taxon>
        <taxon>Bacillota</taxon>
        <taxon>Clostridia</taxon>
        <taxon>Eubacteriales</taxon>
        <taxon>Eubacteriaceae</taxon>
        <taxon>Eubacterium</taxon>
    </lineage>
</organism>
<dbReference type="EMBL" id="JAQSVD010000002">
    <property type="protein sequence ID" value="MDE1469349.1"/>
    <property type="molecule type" value="Genomic_DNA"/>
</dbReference>
<proteinExistence type="predicted"/>
<name>A0ABT5UKC1_EUBLI</name>
<sequence>MLNGLLGMMAAGFSGAGLAIHQNLKHGRKNKKYRHIVGGVTLLPLWQPVF</sequence>
<comment type="caution">
    <text evidence="1">The sequence shown here is derived from an EMBL/GenBank/DDBJ whole genome shotgun (WGS) entry which is preliminary data.</text>
</comment>
<evidence type="ECO:0000313" key="2">
    <source>
        <dbReference type="Proteomes" id="UP001215087"/>
    </source>
</evidence>
<protein>
    <submittedName>
        <fullName evidence="1">Uncharacterized protein</fullName>
    </submittedName>
</protein>
<dbReference type="RefSeq" id="WP_227206043.1">
    <property type="nucleotide sequence ID" value="NZ_JAJCLO010000003.1"/>
</dbReference>
<gene>
    <name evidence="1" type="ORF">PTZ04_03675</name>
</gene>
<evidence type="ECO:0000313" key="1">
    <source>
        <dbReference type="EMBL" id="MDE1469349.1"/>
    </source>
</evidence>
<dbReference type="Proteomes" id="UP001215087">
    <property type="component" value="Unassembled WGS sequence"/>
</dbReference>
<accession>A0ABT5UKC1</accession>
<reference evidence="1 2" key="1">
    <citation type="submission" date="2023-02" db="EMBL/GenBank/DDBJ databases">
        <title>Comparative genome analysis of Eubacterium limosum species.</title>
        <authorList>
            <person name="Bak J.E."/>
        </authorList>
    </citation>
    <scope>NUCLEOTIDE SEQUENCE [LARGE SCALE GENOMIC DNA]</scope>
    <source>
        <strain evidence="1 2">KGMB01548</strain>
    </source>
</reference>
<keyword evidence="2" id="KW-1185">Reference proteome</keyword>